<evidence type="ECO:0000256" key="1">
    <source>
        <dbReference type="SAM" id="SignalP"/>
    </source>
</evidence>
<dbReference type="SUPFAM" id="SSF48230">
    <property type="entry name" value="Chondroitin AC/alginate lyase"/>
    <property type="match status" value="1"/>
</dbReference>
<keyword evidence="3" id="KW-1185">Reference proteome</keyword>
<dbReference type="AlphaFoldDB" id="A0AA39ZR43"/>
<name>A0AA39ZR43_9PEZI</name>
<organism evidence="2 3">
    <name type="scientific">Lasiosphaeris hirsuta</name>
    <dbReference type="NCBI Taxonomy" id="260670"/>
    <lineage>
        <taxon>Eukaryota</taxon>
        <taxon>Fungi</taxon>
        <taxon>Dikarya</taxon>
        <taxon>Ascomycota</taxon>
        <taxon>Pezizomycotina</taxon>
        <taxon>Sordariomycetes</taxon>
        <taxon>Sordariomycetidae</taxon>
        <taxon>Sordariales</taxon>
        <taxon>Lasiosphaeriaceae</taxon>
        <taxon>Lasiosphaeris</taxon>
    </lineage>
</organism>
<evidence type="ECO:0000313" key="2">
    <source>
        <dbReference type="EMBL" id="KAK0702152.1"/>
    </source>
</evidence>
<dbReference type="Proteomes" id="UP001172102">
    <property type="component" value="Unassembled WGS sequence"/>
</dbReference>
<feature type="signal peptide" evidence="1">
    <location>
        <begin position="1"/>
        <end position="18"/>
    </location>
</feature>
<reference evidence="2" key="1">
    <citation type="submission" date="2023-06" db="EMBL/GenBank/DDBJ databases">
        <title>Genome-scale phylogeny and comparative genomics of the fungal order Sordariales.</title>
        <authorList>
            <consortium name="Lawrence Berkeley National Laboratory"/>
            <person name="Hensen N."/>
            <person name="Bonometti L."/>
            <person name="Westerberg I."/>
            <person name="Brannstrom I.O."/>
            <person name="Guillou S."/>
            <person name="Cros-Aarteil S."/>
            <person name="Calhoun S."/>
            <person name="Haridas S."/>
            <person name="Kuo A."/>
            <person name="Mondo S."/>
            <person name="Pangilinan J."/>
            <person name="Riley R."/>
            <person name="Labutti K."/>
            <person name="Andreopoulos B."/>
            <person name="Lipzen A."/>
            <person name="Chen C."/>
            <person name="Yanf M."/>
            <person name="Daum C."/>
            <person name="Ng V."/>
            <person name="Clum A."/>
            <person name="Steindorff A."/>
            <person name="Ohm R."/>
            <person name="Martin F."/>
            <person name="Silar P."/>
            <person name="Natvig D."/>
            <person name="Lalanne C."/>
            <person name="Gautier V."/>
            <person name="Ament-Velasquez S.L."/>
            <person name="Kruys A."/>
            <person name="Hutchinson M.I."/>
            <person name="Powell A.J."/>
            <person name="Barry K."/>
            <person name="Miller A.N."/>
            <person name="Grigoriev I.V."/>
            <person name="Debuchy R."/>
            <person name="Gladieux P."/>
            <person name="Thoren M.H."/>
            <person name="Johannesson H."/>
        </authorList>
    </citation>
    <scope>NUCLEOTIDE SEQUENCE</scope>
    <source>
        <strain evidence="2">SMH4607-1</strain>
    </source>
</reference>
<dbReference type="InterPro" id="IPR008929">
    <property type="entry name" value="Chondroitin_lyas"/>
</dbReference>
<dbReference type="PANTHER" id="PTHR38045:SF1">
    <property type="entry name" value="HEPARINASE II_III-LIKE PROTEIN"/>
    <property type="match status" value="1"/>
</dbReference>
<protein>
    <submittedName>
        <fullName evidence="2">Uncharacterized protein</fullName>
    </submittedName>
</protein>
<feature type="chain" id="PRO_5041451554" evidence="1">
    <location>
        <begin position="19"/>
        <end position="488"/>
    </location>
</feature>
<sequence length="488" mass="53828">MGFLFTATLALFCPRVSHHPVMKSTGHPGLFASSGKWADLPNRTIFHQATRALAKPTPSYTIDGTSGVLDVAREIQLRIKQCRYFGTPGDNWNSDHWPDVGEFIVAFSYAYDWLYDAWSAAQGDALMWSIIDLGLRKGQASYERNVTGFSPSREIGILTGRHTALGVTNGAMIIGALAVYHEDPTNSSRHLLPRAIQNAVENCAQSVESDGTWSETPDYWSHGMLSASPAFKGTGIFHIYIYGMTEKFNYGDCGPKEYNPNVTGSWYYDLPLDSDFSDPHGAWVSMRSSWTSPFGIFVVMKAGQMTGHATHGNLDAGDFVLNVLGERWAEELCQDDYSVPGYFSSEGQQRQNTILHGGRNEIADAVPNTLIIRGLRLLKIRKQVLVQDEITSASQPSQWRMHTKAAITYSLNGKRARMAFFHTTSAARLTSDSPLPEGYMEMANTDVKVVAINPPMGNSTVAVLICPLWEPALSCTTTPPIVPVQEWG</sequence>
<dbReference type="Gene3D" id="1.50.10.100">
    <property type="entry name" value="Chondroitin AC/alginate lyase"/>
    <property type="match status" value="1"/>
</dbReference>
<gene>
    <name evidence="2" type="ORF">B0H67DRAFT_676190</name>
</gene>
<keyword evidence="1" id="KW-0732">Signal</keyword>
<evidence type="ECO:0000313" key="3">
    <source>
        <dbReference type="Proteomes" id="UP001172102"/>
    </source>
</evidence>
<comment type="caution">
    <text evidence="2">The sequence shown here is derived from an EMBL/GenBank/DDBJ whole genome shotgun (WGS) entry which is preliminary data.</text>
</comment>
<dbReference type="Gene3D" id="2.70.98.70">
    <property type="match status" value="1"/>
</dbReference>
<dbReference type="EMBL" id="JAUKUA010000009">
    <property type="protein sequence ID" value="KAK0702152.1"/>
    <property type="molecule type" value="Genomic_DNA"/>
</dbReference>
<dbReference type="PANTHER" id="PTHR38045">
    <property type="entry name" value="CHROMOSOME 1, WHOLE GENOME SHOTGUN SEQUENCE"/>
    <property type="match status" value="1"/>
</dbReference>
<proteinExistence type="predicted"/>
<accession>A0AA39ZR43</accession>